<dbReference type="GO" id="GO:0005886">
    <property type="term" value="C:plasma membrane"/>
    <property type="evidence" value="ECO:0007669"/>
    <property type="project" value="TreeGrafter"/>
</dbReference>
<evidence type="ECO:0000256" key="5">
    <source>
        <dbReference type="ARBA" id="ARBA00022963"/>
    </source>
</evidence>
<keyword evidence="7" id="KW-0472">Membrane</keyword>
<dbReference type="InterPro" id="IPR015679">
    <property type="entry name" value="PLipase_D_fam"/>
</dbReference>
<evidence type="ECO:0000256" key="1">
    <source>
        <dbReference type="ARBA" id="ARBA00000798"/>
    </source>
</evidence>
<comment type="catalytic activity">
    <reaction evidence="1">
        <text>a 1,2-diacyl-sn-glycero-3-phosphocholine + H2O = a 1,2-diacyl-sn-glycero-3-phosphate + choline + H(+)</text>
        <dbReference type="Rhea" id="RHEA:14445"/>
        <dbReference type="ChEBI" id="CHEBI:15354"/>
        <dbReference type="ChEBI" id="CHEBI:15377"/>
        <dbReference type="ChEBI" id="CHEBI:15378"/>
        <dbReference type="ChEBI" id="CHEBI:57643"/>
        <dbReference type="ChEBI" id="CHEBI:58608"/>
        <dbReference type="EC" id="3.1.4.4"/>
    </reaction>
</comment>
<evidence type="ECO:0000256" key="8">
    <source>
        <dbReference type="SAM" id="SignalP"/>
    </source>
</evidence>
<evidence type="ECO:0000256" key="3">
    <source>
        <dbReference type="ARBA" id="ARBA00022737"/>
    </source>
</evidence>
<dbReference type="InterPro" id="IPR025202">
    <property type="entry name" value="PLD-like_dom"/>
</dbReference>
<dbReference type="Gene3D" id="3.30.870.10">
    <property type="entry name" value="Endonuclease Chain A"/>
    <property type="match status" value="2"/>
</dbReference>
<dbReference type="EMBL" id="KK583273">
    <property type="protein sequence ID" value="KDO22173.1"/>
    <property type="molecule type" value="Genomic_DNA"/>
</dbReference>
<dbReference type="PANTHER" id="PTHR18896">
    <property type="entry name" value="PHOSPHOLIPASE D"/>
    <property type="match status" value="1"/>
</dbReference>
<dbReference type="Proteomes" id="UP000030745">
    <property type="component" value="Unassembled WGS sequence"/>
</dbReference>
<evidence type="ECO:0000313" key="10">
    <source>
        <dbReference type="EMBL" id="KDO22173.1"/>
    </source>
</evidence>
<dbReference type="InterPro" id="IPR001736">
    <property type="entry name" value="PLipase_D/transphosphatidylase"/>
</dbReference>
<evidence type="ECO:0000259" key="9">
    <source>
        <dbReference type="PROSITE" id="PS50035"/>
    </source>
</evidence>
<dbReference type="SUPFAM" id="SSF56024">
    <property type="entry name" value="Phospholipase D/nuclease"/>
    <property type="match status" value="2"/>
</dbReference>
<dbReference type="PROSITE" id="PS50035">
    <property type="entry name" value="PLD"/>
    <property type="match status" value="1"/>
</dbReference>
<dbReference type="RefSeq" id="XP_012207111.1">
    <property type="nucleotide sequence ID" value="XM_012351721.1"/>
</dbReference>
<evidence type="ECO:0000256" key="2">
    <source>
        <dbReference type="ARBA" id="ARBA00012027"/>
    </source>
</evidence>
<dbReference type="PANTHER" id="PTHR18896:SF76">
    <property type="entry name" value="PHOSPHOLIPASE"/>
    <property type="match status" value="1"/>
</dbReference>
<accession>A0A067BVB1</accession>
<gene>
    <name evidence="10" type="ORF">SPRG_12669</name>
</gene>
<keyword evidence="7" id="KW-1133">Transmembrane helix</keyword>
<keyword evidence="7" id="KW-0812">Transmembrane</keyword>
<organism evidence="10 11">
    <name type="scientific">Saprolegnia parasitica (strain CBS 223.65)</name>
    <dbReference type="NCBI Taxonomy" id="695850"/>
    <lineage>
        <taxon>Eukaryota</taxon>
        <taxon>Sar</taxon>
        <taxon>Stramenopiles</taxon>
        <taxon>Oomycota</taxon>
        <taxon>Saprolegniomycetes</taxon>
        <taxon>Saprolegniales</taxon>
        <taxon>Saprolegniaceae</taxon>
        <taxon>Saprolegnia</taxon>
    </lineage>
</organism>
<keyword evidence="3" id="KW-0677">Repeat</keyword>
<dbReference type="OMA" id="GMHITID"/>
<dbReference type="KEGG" id="spar:SPRG_12669"/>
<dbReference type="Pfam" id="PF13091">
    <property type="entry name" value="PLDc_2"/>
    <property type="match status" value="1"/>
</dbReference>
<feature type="transmembrane region" description="Helical" evidence="7">
    <location>
        <begin position="635"/>
        <end position="660"/>
    </location>
</feature>
<dbReference type="GO" id="GO:0004630">
    <property type="term" value="F:phospholipase D activity"/>
    <property type="evidence" value="ECO:0007669"/>
    <property type="project" value="UniProtKB-EC"/>
</dbReference>
<dbReference type="SMART" id="SM00155">
    <property type="entry name" value="PLDc"/>
    <property type="match status" value="2"/>
</dbReference>
<keyword evidence="6" id="KW-0443">Lipid metabolism</keyword>
<dbReference type="EC" id="3.1.4.4" evidence="2"/>
<feature type="signal peptide" evidence="8">
    <location>
        <begin position="1"/>
        <end position="17"/>
    </location>
</feature>
<keyword evidence="4" id="KW-0378">Hydrolase</keyword>
<dbReference type="VEuPathDB" id="FungiDB:SPRG_12669"/>
<keyword evidence="11" id="KW-1185">Reference proteome</keyword>
<proteinExistence type="predicted"/>
<sequence>MRSRGVVLTLCAASAAGFVTCTRSTSLTEIFTNWCICQPCNLCSYTLFQGCDVLLTNAVSTSDGSDIPTRQPLLAPSDWFLTADEITNSRGGVPRTSLATSSSGNFMHIFADTSSTFAAIHHDLLTAHAAYFTSWTLGDIPYLPHIDPAITFKSTWGKAITTNGLSAHGLVWSNLPELDRVTDMHAWMNSLTPSHGARVQLMTDDRVTSITGSLHQKSLVLSIDNQLWAYAGGMDQAFDRWDTKYHNESALRNAAAIRTNNNGWIDVHSRVLGPAAVDILHNFLDRWNDPKPPGPALGPPFVTPPMPLQASWNVPQNFFSSAALLSSLAINTSAGPHDVQILRTFSCNYHGYASFAPHGETSILAGRIKAIRNAKNYIYIEDQYFVYMPDLFHELLAILPTLQRLVVFTVTPGKLERASGYAKYQYDMINPLLQKFPNKVQIYIPKPSLGIYVHSKVLLVDDVLVSIGSSNWNVRSMTSDAEIGQQIVDTTRVIVENDIQGTKLAHDFRISKFGELTNFTVDFANLSFLQAANALETYAQRSDAWIEPYMLYEKPYWAIYGAGAKNLVDGDGRCTSAVPLSLCKNDTWLQAQYQVIQITCSCELAGIAVTKCDNMTDYLNAGQASAEAAFINKALLYYGGIFAGVSLGVLLVVCGCCCYGRKWHRNRRKQAVSPVAKRGQYLAGGTPPVPVGILTFAHQQQQYSSSLMLARRFVSTQRTLVKEASVASVLPKAESQSLFRDHSNDRLQPATSTPARSVKSLQSVYSLQYLNGESASKPFDVPSSKLQK</sequence>
<dbReference type="CDD" id="cd09105">
    <property type="entry name" value="PLDc_vPLD1_2_like_2"/>
    <property type="match status" value="1"/>
</dbReference>
<feature type="domain" description="PLD phosphodiesterase" evidence="9">
    <location>
        <begin position="449"/>
        <end position="476"/>
    </location>
</feature>
<name>A0A067BVB1_SAPPC</name>
<dbReference type="GO" id="GO:0009395">
    <property type="term" value="P:phospholipid catabolic process"/>
    <property type="evidence" value="ECO:0007669"/>
    <property type="project" value="TreeGrafter"/>
</dbReference>
<dbReference type="OrthoDB" id="71549at2759"/>
<evidence type="ECO:0000256" key="7">
    <source>
        <dbReference type="SAM" id="Phobius"/>
    </source>
</evidence>
<feature type="chain" id="PRO_5001633793" description="phospholipase D" evidence="8">
    <location>
        <begin position="18"/>
        <end position="788"/>
    </location>
</feature>
<reference evidence="10 11" key="1">
    <citation type="journal article" date="2013" name="PLoS Genet.">
        <title>Distinctive expansion of potential virulence genes in the genome of the oomycete fish pathogen Saprolegnia parasitica.</title>
        <authorList>
            <person name="Jiang R.H."/>
            <person name="de Bruijn I."/>
            <person name="Haas B.J."/>
            <person name="Belmonte R."/>
            <person name="Lobach L."/>
            <person name="Christie J."/>
            <person name="van den Ackerveken G."/>
            <person name="Bottin A."/>
            <person name="Bulone V."/>
            <person name="Diaz-Moreno S.M."/>
            <person name="Dumas B."/>
            <person name="Fan L."/>
            <person name="Gaulin E."/>
            <person name="Govers F."/>
            <person name="Grenville-Briggs L.J."/>
            <person name="Horner N.R."/>
            <person name="Levin J.Z."/>
            <person name="Mammella M."/>
            <person name="Meijer H.J."/>
            <person name="Morris P."/>
            <person name="Nusbaum C."/>
            <person name="Oome S."/>
            <person name="Phillips A.J."/>
            <person name="van Rooyen D."/>
            <person name="Rzeszutek E."/>
            <person name="Saraiva M."/>
            <person name="Secombes C.J."/>
            <person name="Seidl M.F."/>
            <person name="Snel B."/>
            <person name="Stassen J.H."/>
            <person name="Sykes S."/>
            <person name="Tripathy S."/>
            <person name="van den Berg H."/>
            <person name="Vega-Arreguin J.C."/>
            <person name="Wawra S."/>
            <person name="Young S.K."/>
            <person name="Zeng Q."/>
            <person name="Dieguez-Uribeondo J."/>
            <person name="Russ C."/>
            <person name="Tyler B.M."/>
            <person name="van West P."/>
        </authorList>
    </citation>
    <scope>NUCLEOTIDE SEQUENCE [LARGE SCALE GENOMIC DNA]</scope>
    <source>
        <strain evidence="10 11">CBS 223.65</strain>
    </source>
</reference>
<dbReference type="AlphaFoldDB" id="A0A067BVB1"/>
<dbReference type="GeneID" id="24134611"/>
<evidence type="ECO:0000256" key="6">
    <source>
        <dbReference type="ARBA" id="ARBA00023098"/>
    </source>
</evidence>
<keyword evidence="8" id="KW-0732">Signal</keyword>
<protein>
    <recommendedName>
        <fullName evidence="2">phospholipase D</fullName>
        <ecNumber evidence="2">3.1.4.4</ecNumber>
    </recommendedName>
</protein>
<dbReference type="STRING" id="695850.A0A067BVB1"/>
<keyword evidence="5" id="KW-0442">Lipid degradation</keyword>
<evidence type="ECO:0000256" key="4">
    <source>
        <dbReference type="ARBA" id="ARBA00022801"/>
    </source>
</evidence>
<evidence type="ECO:0000313" key="11">
    <source>
        <dbReference type="Proteomes" id="UP000030745"/>
    </source>
</evidence>